<evidence type="ECO:0000313" key="2">
    <source>
        <dbReference type="EMBL" id="TQV82073.1"/>
    </source>
</evidence>
<dbReference type="OrthoDB" id="7303820at2"/>
<comment type="caution">
    <text evidence="2">The sequence shown here is derived from an EMBL/GenBank/DDBJ whole genome shotgun (WGS) entry which is preliminary data.</text>
</comment>
<dbReference type="InterPro" id="IPR018968">
    <property type="entry name" value="Phasin"/>
</dbReference>
<protein>
    <submittedName>
        <fullName evidence="2">Phasin family protein</fullName>
    </submittedName>
</protein>
<accession>A0A545TXX6</accession>
<proteinExistence type="predicted"/>
<name>A0A545TXX6_9PROT</name>
<dbReference type="Pfam" id="PF09361">
    <property type="entry name" value="Phasin_2"/>
    <property type="match status" value="1"/>
</dbReference>
<dbReference type="Proteomes" id="UP000315252">
    <property type="component" value="Unassembled WGS sequence"/>
</dbReference>
<keyword evidence="3" id="KW-1185">Reference proteome</keyword>
<dbReference type="InterPro" id="IPR010127">
    <property type="entry name" value="Phasin_subfam-1"/>
</dbReference>
<feature type="domain" description="Phasin" evidence="1">
    <location>
        <begin position="69"/>
        <end position="167"/>
    </location>
</feature>
<reference evidence="2 3" key="1">
    <citation type="submission" date="2019-06" db="EMBL/GenBank/DDBJ databases">
        <title>Whole genome sequence for Rhodospirillaceae sp. R148.</title>
        <authorList>
            <person name="Wang G."/>
        </authorList>
    </citation>
    <scope>NUCLEOTIDE SEQUENCE [LARGE SCALE GENOMIC DNA]</scope>
    <source>
        <strain evidence="2 3">R148</strain>
    </source>
</reference>
<dbReference type="EMBL" id="VHSH01000002">
    <property type="protein sequence ID" value="TQV82073.1"/>
    <property type="molecule type" value="Genomic_DNA"/>
</dbReference>
<organism evidence="2 3">
    <name type="scientific">Denitrobaculum tricleocarpae</name>
    <dbReference type="NCBI Taxonomy" id="2591009"/>
    <lineage>
        <taxon>Bacteria</taxon>
        <taxon>Pseudomonadati</taxon>
        <taxon>Pseudomonadota</taxon>
        <taxon>Alphaproteobacteria</taxon>
        <taxon>Rhodospirillales</taxon>
        <taxon>Rhodospirillaceae</taxon>
        <taxon>Denitrobaculum</taxon>
    </lineage>
</organism>
<dbReference type="AlphaFoldDB" id="A0A545TXX6"/>
<evidence type="ECO:0000259" key="1">
    <source>
        <dbReference type="Pfam" id="PF09361"/>
    </source>
</evidence>
<gene>
    <name evidence="2" type="ORF">FKG95_07530</name>
</gene>
<evidence type="ECO:0000313" key="3">
    <source>
        <dbReference type="Proteomes" id="UP000315252"/>
    </source>
</evidence>
<sequence length="180" mass="19007">MAVKKTTASTTAKEATKSAEAAVSAGKEVVESVVKAGSEAAAKGYEQAVAMTKEQVERTSSAVFQGYDEIATLGKDNIDACVESSNIVAKGFEDLSKAWMSFAQSSMDAQVAISKELLGVKTFREAVDMQTSYTKSSFDTAMAESAKLTELSVKVANAAMTPIQDRVNVMTDKLLKPVAA</sequence>
<dbReference type="NCBIfam" id="TIGR01841">
    <property type="entry name" value="phasin"/>
    <property type="match status" value="1"/>
</dbReference>
<dbReference type="RefSeq" id="WP_142895704.1">
    <property type="nucleotide sequence ID" value="NZ_ML660053.1"/>
</dbReference>